<dbReference type="GO" id="GO:0004089">
    <property type="term" value="F:carbonate dehydratase activity"/>
    <property type="evidence" value="ECO:0007669"/>
    <property type="project" value="UniProtKB-EC"/>
</dbReference>
<comment type="similarity">
    <text evidence="1">Belongs to the beta-class carbonic anhydrase family.</text>
</comment>
<proteinExistence type="inferred from homology"/>
<name>A0A551Y053_MICAE</name>
<dbReference type="InterPro" id="IPR015892">
    <property type="entry name" value="Carbonic_anhydrase_CS"/>
</dbReference>
<evidence type="ECO:0000256" key="5">
    <source>
        <dbReference type="ARBA" id="ARBA00023239"/>
    </source>
</evidence>
<dbReference type="GO" id="GO:0015976">
    <property type="term" value="P:carbon utilization"/>
    <property type="evidence" value="ECO:0007669"/>
    <property type="project" value="InterPro"/>
</dbReference>
<keyword evidence="3 7" id="KW-0479">Metal-binding</keyword>
<dbReference type="CDD" id="cd03378">
    <property type="entry name" value="beta_CA_cladeC"/>
    <property type="match status" value="1"/>
</dbReference>
<evidence type="ECO:0000313" key="8">
    <source>
        <dbReference type="EMBL" id="TRT54345.1"/>
    </source>
</evidence>
<feature type="binding site" evidence="7">
    <location>
        <position position="152"/>
    </location>
    <ligand>
        <name>Zn(2+)</name>
        <dbReference type="ChEBI" id="CHEBI:29105"/>
    </ligand>
</feature>
<evidence type="ECO:0000256" key="7">
    <source>
        <dbReference type="PIRSR" id="PIRSR601765-1"/>
    </source>
</evidence>
<organism evidence="8 9">
    <name type="scientific">Microcystis aeruginosa Ma_QC_C_20070703_M131</name>
    <dbReference type="NCBI Taxonomy" id="2486263"/>
    <lineage>
        <taxon>Bacteria</taxon>
        <taxon>Bacillati</taxon>
        <taxon>Cyanobacteriota</taxon>
        <taxon>Cyanophyceae</taxon>
        <taxon>Oscillatoriophycideae</taxon>
        <taxon>Chroococcales</taxon>
        <taxon>Microcystaceae</taxon>
        <taxon>Microcystis</taxon>
    </lineage>
</organism>
<feature type="binding site" evidence="7">
    <location>
        <position position="101"/>
    </location>
    <ligand>
        <name>Zn(2+)</name>
        <dbReference type="ChEBI" id="CHEBI:29105"/>
    </ligand>
</feature>
<dbReference type="EC" id="4.2.1.1" evidence="2"/>
<dbReference type="GO" id="GO:0008270">
    <property type="term" value="F:zinc ion binding"/>
    <property type="evidence" value="ECO:0007669"/>
    <property type="project" value="InterPro"/>
</dbReference>
<evidence type="ECO:0000256" key="6">
    <source>
        <dbReference type="ARBA" id="ARBA00048348"/>
    </source>
</evidence>
<dbReference type="Pfam" id="PF00484">
    <property type="entry name" value="Pro_CA"/>
    <property type="match status" value="1"/>
</dbReference>
<feature type="binding site" evidence="7">
    <location>
        <position position="155"/>
    </location>
    <ligand>
        <name>Zn(2+)</name>
        <dbReference type="ChEBI" id="CHEBI:29105"/>
    </ligand>
</feature>
<feature type="binding site" evidence="7">
    <location>
        <position position="99"/>
    </location>
    <ligand>
        <name>Zn(2+)</name>
        <dbReference type="ChEBI" id="CHEBI:29105"/>
    </ligand>
</feature>
<dbReference type="Gene3D" id="3.40.1050.10">
    <property type="entry name" value="Carbonic anhydrase"/>
    <property type="match status" value="1"/>
</dbReference>
<dbReference type="EMBL" id="SFCA01000118">
    <property type="protein sequence ID" value="TRT54345.1"/>
    <property type="molecule type" value="Genomic_DNA"/>
</dbReference>
<dbReference type="AlphaFoldDB" id="A0A551Y053"/>
<dbReference type="PANTHER" id="PTHR11002">
    <property type="entry name" value="CARBONIC ANHYDRASE"/>
    <property type="match status" value="1"/>
</dbReference>
<evidence type="ECO:0000313" key="9">
    <source>
        <dbReference type="Proteomes" id="UP000316443"/>
    </source>
</evidence>
<evidence type="ECO:0000256" key="2">
    <source>
        <dbReference type="ARBA" id="ARBA00012925"/>
    </source>
</evidence>
<dbReference type="SMART" id="SM00947">
    <property type="entry name" value="Pro_CA"/>
    <property type="match status" value="1"/>
</dbReference>
<protein>
    <recommendedName>
        <fullName evidence="2">carbonic anhydrase</fullName>
        <ecNumber evidence="2">4.2.1.1</ecNumber>
    </recommendedName>
</protein>
<comment type="caution">
    <text evidence="8">The sequence shown here is derived from an EMBL/GenBank/DDBJ whole genome shotgun (WGS) entry which is preliminary data.</text>
</comment>
<comment type="cofactor">
    <cofactor evidence="7">
        <name>Zn(2+)</name>
        <dbReference type="ChEBI" id="CHEBI:29105"/>
    </cofactor>
    <text evidence="7">Binds 1 zinc ion per subunit.</text>
</comment>
<dbReference type="InterPro" id="IPR001765">
    <property type="entry name" value="Carbonic_anhydrase"/>
</dbReference>
<dbReference type="SUPFAM" id="SSF53056">
    <property type="entry name" value="beta-carbonic anhydrase, cab"/>
    <property type="match status" value="1"/>
</dbReference>
<dbReference type="PANTHER" id="PTHR11002:SF76">
    <property type="entry name" value="CARBONIC ANHYDRASE"/>
    <property type="match status" value="1"/>
</dbReference>
<accession>A0A551Y053</accession>
<comment type="catalytic activity">
    <reaction evidence="6">
        <text>hydrogencarbonate + H(+) = CO2 + H2O</text>
        <dbReference type="Rhea" id="RHEA:10748"/>
        <dbReference type="ChEBI" id="CHEBI:15377"/>
        <dbReference type="ChEBI" id="CHEBI:15378"/>
        <dbReference type="ChEBI" id="CHEBI:16526"/>
        <dbReference type="ChEBI" id="CHEBI:17544"/>
        <dbReference type="EC" id="4.2.1.1"/>
    </reaction>
</comment>
<keyword evidence="5" id="KW-0456">Lyase</keyword>
<evidence type="ECO:0000256" key="3">
    <source>
        <dbReference type="ARBA" id="ARBA00022723"/>
    </source>
</evidence>
<dbReference type="InterPro" id="IPR036874">
    <property type="entry name" value="Carbonic_anhydrase_sf"/>
</dbReference>
<sequence>MFNTSRRQLIRYGGGFLGTGLAATILGSQLSQTNAQTAVNSQPWLTAQNKGLNPDQALTMLMEGNQRFWERRQKSPNRDQARLTEVAESQAPFAAILGCADSRVPAEIVFDRGLGDLFVCRVAGNLATSEEIGSLEFGTLVLGAKVIVVLGHSRCGAVKATIEGGRFPGQIGRLIDGLQVGVDRAEKQPGSNKLERAIKSNVIYQVEKLGKSPVMGDLVDKKQLKIVGAYYDLDTGKVSLI</sequence>
<reference evidence="8 9" key="1">
    <citation type="submission" date="2019-01" db="EMBL/GenBank/DDBJ databases">
        <title>Coherence of Microcystis species and biogeography revealed through population genomics.</title>
        <authorList>
            <person name="Perez-Carrascal O.M."/>
            <person name="Terrat Y."/>
            <person name="Giani A."/>
            <person name="Fortin N."/>
            <person name="Tromas N."/>
            <person name="Shapiro B.J."/>
        </authorList>
    </citation>
    <scope>NUCLEOTIDE SEQUENCE [LARGE SCALE GENOMIC DNA]</scope>
    <source>
        <strain evidence="8">Ma_QC_C_20070703_M131</strain>
    </source>
</reference>
<evidence type="ECO:0000256" key="1">
    <source>
        <dbReference type="ARBA" id="ARBA00006217"/>
    </source>
</evidence>
<keyword evidence="4 7" id="KW-0862">Zinc</keyword>
<evidence type="ECO:0000256" key="4">
    <source>
        <dbReference type="ARBA" id="ARBA00022833"/>
    </source>
</evidence>
<dbReference type="Proteomes" id="UP000316443">
    <property type="component" value="Unassembled WGS sequence"/>
</dbReference>
<gene>
    <name evidence="8" type="ORF">EWV85_11680</name>
</gene>
<dbReference type="PROSITE" id="PS00704">
    <property type="entry name" value="PROK_CO2_ANHYDRASE_1"/>
    <property type="match status" value="1"/>
</dbReference>